<keyword evidence="4" id="KW-1185">Reference proteome</keyword>
<dbReference type="Proteomes" id="UP001596143">
    <property type="component" value="Unassembled WGS sequence"/>
</dbReference>
<feature type="region of interest" description="Disordered" evidence="1">
    <location>
        <begin position="41"/>
        <end position="60"/>
    </location>
</feature>
<comment type="caution">
    <text evidence="3">The sequence shown here is derived from an EMBL/GenBank/DDBJ whole genome shotgun (WGS) entry which is preliminary data.</text>
</comment>
<feature type="compositionally biased region" description="Acidic residues" evidence="1">
    <location>
        <begin position="337"/>
        <end position="356"/>
    </location>
</feature>
<dbReference type="Pfam" id="PF10646">
    <property type="entry name" value="Germane"/>
    <property type="match status" value="2"/>
</dbReference>
<organism evidence="3 4">
    <name type="scientific">Aliibacillus thermotolerans</name>
    <dbReference type="NCBI Taxonomy" id="1834418"/>
    <lineage>
        <taxon>Bacteria</taxon>
        <taxon>Bacillati</taxon>
        <taxon>Bacillota</taxon>
        <taxon>Bacilli</taxon>
        <taxon>Bacillales</taxon>
        <taxon>Bacillaceae</taxon>
        <taxon>Aliibacillus</taxon>
    </lineage>
</organism>
<dbReference type="EMBL" id="JBHSPF010000061">
    <property type="protein sequence ID" value="MFC5629583.1"/>
    <property type="molecule type" value="Genomic_DNA"/>
</dbReference>
<evidence type="ECO:0000313" key="3">
    <source>
        <dbReference type="EMBL" id="MFC5629583.1"/>
    </source>
</evidence>
<evidence type="ECO:0000313" key="4">
    <source>
        <dbReference type="Proteomes" id="UP001596143"/>
    </source>
</evidence>
<dbReference type="PROSITE" id="PS51257">
    <property type="entry name" value="PROKAR_LIPOPROTEIN"/>
    <property type="match status" value="1"/>
</dbReference>
<feature type="region of interest" description="Disordered" evidence="1">
    <location>
        <begin position="333"/>
        <end position="356"/>
    </location>
</feature>
<dbReference type="SMART" id="SM00909">
    <property type="entry name" value="Germane"/>
    <property type="match status" value="2"/>
</dbReference>
<feature type="compositionally biased region" description="Acidic residues" evidence="1">
    <location>
        <begin position="41"/>
        <end position="59"/>
    </location>
</feature>
<dbReference type="RefSeq" id="WP_270895964.1">
    <property type="nucleotide sequence ID" value="NZ_JBHSPF010000061.1"/>
</dbReference>
<name>A0ABW0U8X7_9BACI</name>
<proteinExistence type="predicted"/>
<feature type="domain" description="GerMN" evidence="2">
    <location>
        <begin position="242"/>
        <end position="331"/>
    </location>
</feature>
<evidence type="ECO:0000256" key="1">
    <source>
        <dbReference type="SAM" id="MobiDB-lite"/>
    </source>
</evidence>
<dbReference type="InterPro" id="IPR019606">
    <property type="entry name" value="GerMN"/>
</dbReference>
<feature type="domain" description="GerMN" evidence="2">
    <location>
        <begin position="90"/>
        <end position="180"/>
    </location>
</feature>
<reference evidence="4" key="1">
    <citation type="journal article" date="2019" name="Int. J. Syst. Evol. Microbiol.">
        <title>The Global Catalogue of Microorganisms (GCM) 10K type strain sequencing project: providing services to taxonomists for standard genome sequencing and annotation.</title>
        <authorList>
            <consortium name="The Broad Institute Genomics Platform"/>
            <consortium name="The Broad Institute Genome Sequencing Center for Infectious Disease"/>
            <person name="Wu L."/>
            <person name="Ma J."/>
        </authorList>
    </citation>
    <scope>NUCLEOTIDE SEQUENCE [LARGE SCALE GENOMIC DNA]</scope>
    <source>
        <strain evidence="4">CGMCC 1.15790</strain>
    </source>
</reference>
<sequence length="356" mass="39479">MLKTILKGTAFIVTPFILIGCTTEKMDAPPSDMVEEIEWESFSEEESQESEEGEQDEAVAEGVERELYLLDEEGVVVPFKLALPREEGALKQTLEYLVKDGPITPFLPNGLQPVLPPGTEVDVHLTEDGTAIADFSPEFKEYDPKYEQSILQAITWTLTQFDNVDNVQIRMNGHEQEVMPLEETPIGKSYSRENGINLESGDVTDMTASNSVTVYFLSHIDGEPYYVPVTRRVVVEDKEDQLAKTMEELLKGPAVDSSFEHIFNEGIKVEESTISDEETASLSFNDAILTEKDGTAISEEALQVISRSATAIEGIEQVDIKVDGLEDVISVSSGSLEDAESAEEQDHEVDEEEMVK</sequence>
<evidence type="ECO:0000259" key="2">
    <source>
        <dbReference type="SMART" id="SM00909"/>
    </source>
</evidence>
<gene>
    <name evidence="3" type="ORF">ACFPTR_12055</name>
</gene>
<protein>
    <submittedName>
        <fullName evidence="3">GerMN domain-containing protein</fullName>
    </submittedName>
</protein>
<accession>A0ABW0U8X7</accession>